<dbReference type="SUPFAM" id="SSF50998">
    <property type="entry name" value="Quinoprotein alcohol dehydrogenase-like"/>
    <property type="match status" value="1"/>
</dbReference>
<organism evidence="1 2">
    <name type="scientific">Nocardioides currus</name>
    <dbReference type="NCBI Taxonomy" id="2133958"/>
    <lineage>
        <taxon>Bacteria</taxon>
        <taxon>Bacillati</taxon>
        <taxon>Actinomycetota</taxon>
        <taxon>Actinomycetes</taxon>
        <taxon>Propionibacteriales</taxon>
        <taxon>Nocardioidaceae</taxon>
        <taxon>Nocardioides</taxon>
    </lineage>
</organism>
<keyword evidence="2" id="KW-1185">Reference proteome</keyword>
<gene>
    <name evidence="1" type="ORF">C7S10_18925</name>
</gene>
<evidence type="ECO:0008006" key="3">
    <source>
        <dbReference type="Google" id="ProtNLM"/>
    </source>
</evidence>
<dbReference type="OrthoDB" id="3679173at2"/>
<comment type="caution">
    <text evidence="1">The sequence shown here is derived from an EMBL/GenBank/DDBJ whole genome shotgun (WGS) entry which is preliminary data.</text>
</comment>
<evidence type="ECO:0000313" key="2">
    <source>
        <dbReference type="Proteomes" id="UP000244867"/>
    </source>
</evidence>
<name>A0A2R7YSR7_9ACTN</name>
<dbReference type="Proteomes" id="UP000244867">
    <property type="component" value="Unassembled WGS sequence"/>
</dbReference>
<reference evidence="1 2" key="1">
    <citation type="submission" date="2018-03" db="EMBL/GenBank/DDBJ databases">
        <authorList>
            <person name="Keele B.F."/>
        </authorList>
    </citation>
    <scope>NUCLEOTIDE SEQUENCE [LARGE SCALE GENOMIC DNA]</scope>
    <source>
        <strain evidence="1 2">IB-3</strain>
    </source>
</reference>
<evidence type="ECO:0000313" key="1">
    <source>
        <dbReference type="EMBL" id="PUA79448.1"/>
    </source>
</evidence>
<dbReference type="Gene3D" id="2.130.10.10">
    <property type="entry name" value="YVTN repeat-like/Quinoprotein amine dehydrogenase"/>
    <property type="match status" value="1"/>
</dbReference>
<accession>A0A2R7YSR7</accession>
<dbReference type="PROSITE" id="PS51257">
    <property type="entry name" value="PROKAR_LIPOPROTEIN"/>
    <property type="match status" value="1"/>
</dbReference>
<dbReference type="InterPro" id="IPR011047">
    <property type="entry name" value="Quinoprotein_ADH-like_sf"/>
</dbReference>
<proteinExistence type="predicted"/>
<dbReference type="EMBL" id="PYXZ01000010">
    <property type="protein sequence ID" value="PUA79448.1"/>
    <property type="molecule type" value="Genomic_DNA"/>
</dbReference>
<dbReference type="AlphaFoldDB" id="A0A2R7YSR7"/>
<protein>
    <recommendedName>
        <fullName evidence="3">Pyrrolo-quinoline quinone</fullName>
    </recommendedName>
</protein>
<dbReference type="InterPro" id="IPR015943">
    <property type="entry name" value="WD40/YVTN_repeat-like_dom_sf"/>
</dbReference>
<sequence length="406" mass="41490">MRRSYAATLACVLVAITGCTSEDEPPAGPAPSVSATTPTASVSKAWVADVPVRPDSIGRGAPWIWEYSDDVVVVGPRGLVALDRASGEQLWQLPLGGQVCGATPEPTELGLVAVSVGRCRPAAGGAPTARRTTIKAVDLESASVVWERPFAGAPQLESKGDALVAADGCSTRRIDLSSGRPRGGLGIACRDHVLMGGGVVVVARDGAPPRWRAVDVGSGSTLAEVTAPASVSLPRRVLDADPLTVLAGDTERRRLDVVRVGDSDARVLTRVDATALDALVSTTSDTVVLAGPTSPKAVELSLDDGARLKEFAASAPERWVPITRVGGRVLGFEGTADGLAAGKGILTLRSLEDGTATAIGDFGAGSFAGDTDLAVAAPRAVVIDSMLLMPGPADAGVLAYRLSIPD</sequence>
<dbReference type="RefSeq" id="WP_108346018.1">
    <property type="nucleotide sequence ID" value="NZ_PYXZ01000010.1"/>
</dbReference>